<gene>
    <name evidence="3" type="ORF">HZZ05_04465</name>
</gene>
<feature type="domain" description="RNB" evidence="2">
    <location>
        <begin position="61"/>
        <end position="438"/>
    </location>
</feature>
<feature type="region of interest" description="Disordered" evidence="1">
    <location>
        <begin position="514"/>
        <end position="574"/>
    </location>
</feature>
<sequence>MSRTRLSAHTAPPTEVTRALDALRAEHGIPERFPPQALAEAEQAAAQWADGGARRLLDDGARDARDLPLVTIDPVGSMDLDQALALERLTPPEPPAAPEADPAPAYRVHYAIASLATFVQPGGALDAELRRRGETVYAPDHATPLHPEVLSHGAASLLEEQDRPACLWTIDLDARGEVLHAHVERALVRSRARLSYAQVQEALDGRADLDPRAPADLPRLLERIGRLRQEREAARGGVSLATPEQAIEAIEAPTSDPAGAGEQEGAVPGGYRLVFRAALPVEEYNAQISLLTGICAARIMMGAGVGILRTMPPAAPEDYRRLRRVARALRIDWPQDLPYPELVRSLDHTVPAHAAFLDQALSLFRGAGYLALPEAVDGSAPEGGAAPVGGAAEAAGMAEAAQRTAHAAIASPYAHVTAPLRRLVDRYGEEICIAVCAGRPVPDWAVSALPGLPETMAQTGRRARAVGRGAISALEAMVMAGHEGEVFEGVILSVRQGRGELMVSEPAVVAELRGQASDDRDPAGADPHRPDRHAPEPGDADQQGPGQGRAEQGGKEQGRHDRRAARLPLGETVRARLVLADPAAGRTEFVMA</sequence>
<feature type="compositionally biased region" description="Basic and acidic residues" evidence="1">
    <location>
        <begin position="516"/>
        <end position="536"/>
    </location>
</feature>
<name>A0A853EHH1_9ACTO</name>
<dbReference type="PANTHER" id="PTHR23355:SF42">
    <property type="entry name" value="RIBONUCLEASE II, CHLOROPLASTIC_MITOCHONDRIAL"/>
    <property type="match status" value="1"/>
</dbReference>
<dbReference type="InterPro" id="IPR050180">
    <property type="entry name" value="RNR_Ribonuclease"/>
</dbReference>
<evidence type="ECO:0000259" key="2">
    <source>
        <dbReference type="SMART" id="SM00955"/>
    </source>
</evidence>
<evidence type="ECO:0000313" key="3">
    <source>
        <dbReference type="EMBL" id="NYS68778.1"/>
    </source>
</evidence>
<dbReference type="InterPro" id="IPR012340">
    <property type="entry name" value="NA-bd_OB-fold"/>
</dbReference>
<dbReference type="GO" id="GO:0000175">
    <property type="term" value="F:3'-5'-RNA exonuclease activity"/>
    <property type="evidence" value="ECO:0007669"/>
    <property type="project" value="TreeGrafter"/>
</dbReference>
<reference evidence="3 4" key="1">
    <citation type="submission" date="2020-07" db="EMBL/GenBank/DDBJ databases">
        <title>MOT database genomes.</title>
        <authorList>
            <person name="Joseph S."/>
            <person name="Aduse-Opoku J."/>
            <person name="Hashim A."/>
            <person name="Wade W."/>
            <person name="Curtis M."/>
        </authorList>
    </citation>
    <scope>NUCLEOTIDE SEQUENCE [LARGE SCALE GENOMIC DNA]</scope>
    <source>
        <strain evidence="3 4">WMus004</strain>
    </source>
</reference>
<dbReference type="PANTHER" id="PTHR23355">
    <property type="entry name" value="RIBONUCLEASE"/>
    <property type="match status" value="1"/>
</dbReference>
<accession>A0A853EHH1</accession>
<dbReference type="InterPro" id="IPR001900">
    <property type="entry name" value="RNase_II/R"/>
</dbReference>
<comment type="caution">
    <text evidence="3">The sequence shown here is derived from an EMBL/GenBank/DDBJ whole genome shotgun (WGS) entry which is preliminary data.</text>
</comment>
<proteinExistence type="predicted"/>
<evidence type="ECO:0000313" key="4">
    <source>
        <dbReference type="Proteomes" id="UP000572528"/>
    </source>
</evidence>
<dbReference type="EMBL" id="JACBXV010000037">
    <property type="protein sequence ID" value="NYS68778.1"/>
    <property type="molecule type" value="Genomic_DNA"/>
</dbReference>
<dbReference type="GO" id="GO:0003723">
    <property type="term" value="F:RNA binding"/>
    <property type="evidence" value="ECO:0007669"/>
    <property type="project" value="InterPro"/>
</dbReference>
<dbReference type="GO" id="GO:0000932">
    <property type="term" value="C:P-body"/>
    <property type="evidence" value="ECO:0007669"/>
    <property type="project" value="TreeGrafter"/>
</dbReference>
<dbReference type="AlphaFoldDB" id="A0A853EHH1"/>
<dbReference type="Pfam" id="PF00773">
    <property type="entry name" value="RNB"/>
    <property type="match status" value="1"/>
</dbReference>
<organism evidence="3 4">
    <name type="scientific">Actinomyces bowdenii</name>
    <dbReference type="NCBI Taxonomy" id="131109"/>
    <lineage>
        <taxon>Bacteria</taxon>
        <taxon>Bacillati</taxon>
        <taxon>Actinomycetota</taxon>
        <taxon>Actinomycetes</taxon>
        <taxon>Actinomycetales</taxon>
        <taxon>Actinomycetaceae</taxon>
        <taxon>Actinomyces</taxon>
    </lineage>
</organism>
<dbReference type="RefSeq" id="WP_179900101.1">
    <property type="nucleotide sequence ID" value="NZ_JACBXV010000037.1"/>
</dbReference>
<protein>
    <submittedName>
        <fullName evidence="3">RNB domain-containing ribonuclease</fullName>
    </submittedName>
</protein>
<dbReference type="SMART" id="SM00955">
    <property type="entry name" value="RNB"/>
    <property type="match status" value="1"/>
</dbReference>
<dbReference type="SUPFAM" id="SSF50249">
    <property type="entry name" value="Nucleic acid-binding proteins"/>
    <property type="match status" value="1"/>
</dbReference>
<dbReference type="Proteomes" id="UP000572528">
    <property type="component" value="Unassembled WGS sequence"/>
</dbReference>
<dbReference type="GO" id="GO:0006402">
    <property type="term" value="P:mRNA catabolic process"/>
    <property type="evidence" value="ECO:0007669"/>
    <property type="project" value="TreeGrafter"/>
</dbReference>
<evidence type="ECO:0000256" key="1">
    <source>
        <dbReference type="SAM" id="MobiDB-lite"/>
    </source>
</evidence>